<name>A0AAD6HTK5_9EURO</name>
<accession>A0AAD6HTK5</accession>
<organism evidence="2 3">
    <name type="scientific">Penicillium malachiteum</name>
    <dbReference type="NCBI Taxonomy" id="1324776"/>
    <lineage>
        <taxon>Eukaryota</taxon>
        <taxon>Fungi</taxon>
        <taxon>Dikarya</taxon>
        <taxon>Ascomycota</taxon>
        <taxon>Pezizomycotina</taxon>
        <taxon>Eurotiomycetes</taxon>
        <taxon>Eurotiomycetidae</taxon>
        <taxon>Eurotiales</taxon>
        <taxon>Aspergillaceae</taxon>
        <taxon>Penicillium</taxon>
    </lineage>
</organism>
<dbReference type="AlphaFoldDB" id="A0AAD6HTK5"/>
<proteinExistence type="predicted"/>
<protein>
    <submittedName>
        <fullName evidence="2">Uncharacterized protein</fullName>
    </submittedName>
</protein>
<evidence type="ECO:0000256" key="1">
    <source>
        <dbReference type="SAM" id="MobiDB-lite"/>
    </source>
</evidence>
<dbReference type="Proteomes" id="UP001215712">
    <property type="component" value="Unassembled WGS sequence"/>
</dbReference>
<sequence length="214" mass="23870">MEAAARAGTQKSKRTSNAYLQKLLDQAKTQQPVAQPKGPAPSNKRSADSAFGPIIEFDRACSSTTSHHEDATPLRDLDGQERSVWANPFTLPSRTVNGLYKGKTGCSWLAPTSMWSLTTRISLMMSENLHLGSPHRVPSSLNEEIYPLSWRPVPIEDPPDISGLPSIGDALYLFDTVKHHLDQHYRFFDEDAFMGHLNDFYNGNSLQKATENRL</sequence>
<gene>
    <name evidence="2" type="ORF">N7493_001124</name>
</gene>
<dbReference type="EMBL" id="JAQJAN010000002">
    <property type="protein sequence ID" value="KAJ5737969.1"/>
    <property type="molecule type" value="Genomic_DNA"/>
</dbReference>
<feature type="region of interest" description="Disordered" evidence="1">
    <location>
        <begin position="1"/>
        <end position="48"/>
    </location>
</feature>
<reference evidence="2" key="1">
    <citation type="journal article" date="2023" name="IMA Fungus">
        <title>Comparative genomic study of the Penicillium genus elucidates a diverse pangenome and 15 lateral gene transfer events.</title>
        <authorList>
            <person name="Petersen C."/>
            <person name="Sorensen T."/>
            <person name="Nielsen M.R."/>
            <person name="Sondergaard T.E."/>
            <person name="Sorensen J.L."/>
            <person name="Fitzpatrick D.A."/>
            <person name="Frisvad J.C."/>
            <person name="Nielsen K.L."/>
        </authorList>
    </citation>
    <scope>NUCLEOTIDE SEQUENCE</scope>
    <source>
        <strain evidence="2">IBT 17514</strain>
    </source>
</reference>
<comment type="caution">
    <text evidence="2">The sequence shown here is derived from an EMBL/GenBank/DDBJ whole genome shotgun (WGS) entry which is preliminary data.</text>
</comment>
<evidence type="ECO:0000313" key="2">
    <source>
        <dbReference type="EMBL" id="KAJ5737969.1"/>
    </source>
</evidence>
<reference evidence="2" key="2">
    <citation type="submission" date="2023-01" db="EMBL/GenBank/DDBJ databases">
        <authorList>
            <person name="Petersen C."/>
        </authorList>
    </citation>
    <scope>NUCLEOTIDE SEQUENCE</scope>
    <source>
        <strain evidence="2">IBT 17514</strain>
    </source>
</reference>
<evidence type="ECO:0000313" key="3">
    <source>
        <dbReference type="Proteomes" id="UP001215712"/>
    </source>
</evidence>
<keyword evidence="3" id="KW-1185">Reference proteome</keyword>